<organism evidence="2 3">
    <name type="scientific">Gymnopus androsaceus JB14</name>
    <dbReference type="NCBI Taxonomy" id="1447944"/>
    <lineage>
        <taxon>Eukaryota</taxon>
        <taxon>Fungi</taxon>
        <taxon>Dikarya</taxon>
        <taxon>Basidiomycota</taxon>
        <taxon>Agaricomycotina</taxon>
        <taxon>Agaricomycetes</taxon>
        <taxon>Agaricomycetidae</taxon>
        <taxon>Agaricales</taxon>
        <taxon>Marasmiineae</taxon>
        <taxon>Omphalotaceae</taxon>
        <taxon>Gymnopus</taxon>
    </lineage>
</organism>
<reference evidence="2" key="1">
    <citation type="journal article" date="2019" name="Environ. Microbiol.">
        <title>Fungal ecological strategies reflected in gene transcription - a case study of two litter decomposers.</title>
        <authorList>
            <person name="Barbi F."/>
            <person name="Kohler A."/>
            <person name="Barry K."/>
            <person name="Baskaran P."/>
            <person name="Daum C."/>
            <person name="Fauchery L."/>
            <person name="Ihrmark K."/>
            <person name="Kuo A."/>
            <person name="LaButti K."/>
            <person name="Lipzen A."/>
            <person name="Morin E."/>
            <person name="Grigoriev I.V."/>
            <person name="Henrissat B."/>
            <person name="Lindahl B."/>
            <person name="Martin F."/>
        </authorList>
    </citation>
    <scope>NUCLEOTIDE SEQUENCE</scope>
    <source>
        <strain evidence="2">JB14</strain>
    </source>
</reference>
<evidence type="ECO:0000256" key="1">
    <source>
        <dbReference type="SAM" id="MobiDB-lite"/>
    </source>
</evidence>
<evidence type="ECO:0000313" key="3">
    <source>
        <dbReference type="Proteomes" id="UP000799118"/>
    </source>
</evidence>
<dbReference type="Proteomes" id="UP000799118">
    <property type="component" value="Unassembled WGS sequence"/>
</dbReference>
<proteinExistence type="predicted"/>
<dbReference type="EMBL" id="ML769387">
    <property type="protein sequence ID" value="KAE9409690.1"/>
    <property type="molecule type" value="Genomic_DNA"/>
</dbReference>
<sequence length="450" mass="49048">MRVSISGVPAKLIRCDFRVNSSLLSRVFASTLPGFNSVESNSCHSASVTVSNNSSSCFTIHLKLAVTAYVPDCTDVILGTDFRDACIRFGVGEILKGLGQGNHEQCQPDIHSEISATLNFGSQSGLAHLCAAPESDDSLQNDKVHRNPRSQFAQLCLEYKEYLSNAFKQAQENGPLEITNTQFICIPKSDNIIIRFFDDGLEKDGAYVFDFYNTATKTKVLDFPNGWSIHIIPIPGTLSSLCDGPLSLRSFPDSKNKIGTNKVNSTGESDDQYFIVPEGTLCQLLHPDCQDPFLFQAPRRMYSSTLPSGAHVAQPHCFSGDSAANSGLTARSVAMIRNNVYEYASHSEVEEKDGTQSKAFRTSLKRPASEVLEKSQGGKLLKSARQSPLLDDDSECTESAFSSKKAPLSPVSLPSPSLSDLQSNGSPAAPCQDSEVEIEEIFNVLYPRYV</sequence>
<feature type="compositionally biased region" description="Low complexity" evidence="1">
    <location>
        <begin position="402"/>
        <end position="423"/>
    </location>
</feature>
<accession>A0A6A4II82</accession>
<feature type="compositionally biased region" description="Basic and acidic residues" evidence="1">
    <location>
        <begin position="346"/>
        <end position="355"/>
    </location>
</feature>
<evidence type="ECO:0000313" key="2">
    <source>
        <dbReference type="EMBL" id="KAE9409690.1"/>
    </source>
</evidence>
<dbReference type="OrthoDB" id="2953081at2759"/>
<keyword evidence="3" id="KW-1185">Reference proteome</keyword>
<gene>
    <name evidence="2" type="ORF">BT96DRAFT_1012629</name>
</gene>
<feature type="region of interest" description="Disordered" evidence="1">
    <location>
        <begin position="346"/>
        <end position="432"/>
    </location>
</feature>
<name>A0A6A4II82_9AGAR</name>
<protein>
    <submittedName>
        <fullName evidence="2">Uncharacterized protein</fullName>
    </submittedName>
</protein>
<dbReference type="AlphaFoldDB" id="A0A6A4II82"/>